<sequence>MVKHVDPAWLASANPNQILLLDARTADDYAGGCIRESVHICCVGVVLRRLRNGSLKVESLLNTAEDKAKYVAAKDSEAVCVVVYDQNSSNAETLSEKSIASLMLRKVSRDCKHVVFLQGGYDGFLARFPALCDVPDSSEDSLLKRRPSSLLLQISTMSLSVKDDASESEDSSNPSSPEDEPSPSQRDATPYQILPHLYLGCRKVAACLPSLKANGINNVLNVTSSIPNNFVAAGLNYKQIAVEDSHDVNMIQHLPEAFGFIERARLSGERVLVHCHAGMSRSVTVILAYLMKFVNHTLDSAYEHVKHIKSDISPNFSFMGQLLEYECTLRPSPSDSGIGSISASPVENHYTFVLGTGPTSLPSPVNFTSRPCVLAS</sequence>
<keyword evidence="10" id="KW-1185">Reference proteome</keyword>
<dbReference type="EC" id="3.1.3.48" evidence="2"/>
<dbReference type="Gene3D" id="3.40.250.10">
    <property type="entry name" value="Rhodanese-like domain"/>
    <property type="match status" value="1"/>
</dbReference>
<comment type="similarity">
    <text evidence="1">Belongs to the protein-tyrosine phosphatase family. Non-receptor class dual specificity subfamily.</text>
</comment>
<dbReference type="InterPro" id="IPR000387">
    <property type="entry name" value="Tyr_Pase_dom"/>
</dbReference>
<dbReference type="GO" id="GO:0017017">
    <property type="term" value="F:MAP kinase tyrosine/serine/threonine phosphatase activity"/>
    <property type="evidence" value="ECO:0007669"/>
    <property type="project" value="InterPro"/>
</dbReference>
<feature type="domain" description="Tyrosine specific protein phosphatases" evidence="7">
    <location>
        <begin position="252"/>
        <end position="309"/>
    </location>
</feature>
<evidence type="ECO:0000313" key="10">
    <source>
        <dbReference type="Proteomes" id="UP001174909"/>
    </source>
</evidence>
<dbReference type="InterPro" id="IPR020422">
    <property type="entry name" value="TYR_PHOSPHATASE_DUAL_dom"/>
</dbReference>
<dbReference type="InterPro" id="IPR029021">
    <property type="entry name" value="Prot-tyrosine_phosphatase-like"/>
</dbReference>
<feature type="region of interest" description="Disordered" evidence="5">
    <location>
        <begin position="160"/>
        <end position="187"/>
    </location>
</feature>
<evidence type="ECO:0000256" key="1">
    <source>
        <dbReference type="ARBA" id="ARBA00008601"/>
    </source>
</evidence>
<dbReference type="PRINTS" id="PR01764">
    <property type="entry name" value="MAPKPHPHTASE"/>
</dbReference>
<dbReference type="Pfam" id="PF00782">
    <property type="entry name" value="DSPc"/>
    <property type="match status" value="1"/>
</dbReference>
<accession>A0AA35RK55</accession>
<dbReference type="PROSITE" id="PS50054">
    <property type="entry name" value="TYR_PHOSPHATASE_DUAL"/>
    <property type="match status" value="1"/>
</dbReference>
<evidence type="ECO:0000259" key="8">
    <source>
        <dbReference type="PROSITE" id="PS50206"/>
    </source>
</evidence>
<feature type="domain" description="Tyrosine-protein phosphatase" evidence="6">
    <location>
        <begin position="189"/>
        <end position="331"/>
    </location>
</feature>
<evidence type="ECO:0000256" key="5">
    <source>
        <dbReference type="SAM" id="MobiDB-lite"/>
    </source>
</evidence>
<evidence type="ECO:0000259" key="6">
    <source>
        <dbReference type="PROSITE" id="PS50054"/>
    </source>
</evidence>
<reference evidence="9" key="1">
    <citation type="submission" date="2023-03" db="EMBL/GenBank/DDBJ databases">
        <authorList>
            <person name="Steffen K."/>
            <person name="Cardenas P."/>
        </authorList>
    </citation>
    <scope>NUCLEOTIDE SEQUENCE</scope>
</reference>
<evidence type="ECO:0000256" key="2">
    <source>
        <dbReference type="ARBA" id="ARBA00013064"/>
    </source>
</evidence>
<dbReference type="Pfam" id="PF00581">
    <property type="entry name" value="Rhodanese"/>
    <property type="match status" value="1"/>
</dbReference>
<dbReference type="CDD" id="cd01446">
    <property type="entry name" value="DSP_MapKP"/>
    <property type="match status" value="1"/>
</dbReference>
<dbReference type="InterPro" id="IPR008343">
    <property type="entry name" value="MKP"/>
</dbReference>
<dbReference type="Proteomes" id="UP001174909">
    <property type="component" value="Unassembled WGS sequence"/>
</dbReference>
<dbReference type="SMART" id="SM00195">
    <property type="entry name" value="DSPc"/>
    <property type="match status" value="1"/>
</dbReference>
<dbReference type="PROSITE" id="PS50056">
    <property type="entry name" value="TYR_PHOSPHATASE_2"/>
    <property type="match status" value="1"/>
</dbReference>
<dbReference type="PANTHER" id="PTHR10159">
    <property type="entry name" value="DUAL SPECIFICITY PROTEIN PHOSPHATASE"/>
    <property type="match status" value="1"/>
</dbReference>
<comment type="caution">
    <text evidence="9">The sequence shown here is derived from an EMBL/GenBank/DDBJ whole genome shotgun (WGS) entry which is preliminary data.</text>
</comment>
<dbReference type="InterPro" id="IPR036873">
    <property type="entry name" value="Rhodanese-like_dom_sf"/>
</dbReference>
<feature type="domain" description="Rhodanese" evidence="8">
    <location>
        <begin position="14"/>
        <end position="133"/>
    </location>
</feature>
<evidence type="ECO:0000256" key="4">
    <source>
        <dbReference type="ARBA" id="ARBA00022912"/>
    </source>
</evidence>
<dbReference type="SMART" id="SM00450">
    <property type="entry name" value="RHOD"/>
    <property type="match status" value="1"/>
</dbReference>
<dbReference type="InterPro" id="IPR001763">
    <property type="entry name" value="Rhodanese-like_dom"/>
</dbReference>
<dbReference type="Gene3D" id="3.90.190.10">
    <property type="entry name" value="Protein tyrosine phosphatase superfamily"/>
    <property type="match status" value="1"/>
</dbReference>
<dbReference type="SUPFAM" id="SSF52799">
    <property type="entry name" value="(Phosphotyrosine protein) phosphatases II"/>
    <property type="match status" value="1"/>
</dbReference>
<keyword evidence="3" id="KW-0378">Hydrolase</keyword>
<keyword evidence="4" id="KW-0904">Protein phosphatase</keyword>
<dbReference type="GO" id="GO:0043409">
    <property type="term" value="P:negative regulation of MAPK cascade"/>
    <property type="evidence" value="ECO:0007669"/>
    <property type="project" value="TreeGrafter"/>
</dbReference>
<evidence type="ECO:0000313" key="9">
    <source>
        <dbReference type="EMBL" id="CAI8011766.1"/>
    </source>
</evidence>
<dbReference type="GO" id="GO:0008330">
    <property type="term" value="F:protein tyrosine/threonine phosphatase activity"/>
    <property type="evidence" value="ECO:0007669"/>
    <property type="project" value="TreeGrafter"/>
</dbReference>
<dbReference type="GO" id="GO:0005737">
    <property type="term" value="C:cytoplasm"/>
    <property type="evidence" value="ECO:0007669"/>
    <property type="project" value="TreeGrafter"/>
</dbReference>
<name>A0AA35RK55_GEOBA</name>
<protein>
    <recommendedName>
        <fullName evidence="2">protein-tyrosine-phosphatase</fullName>
        <ecNumber evidence="2">3.1.3.48</ecNumber>
    </recommendedName>
</protein>
<evidence type="ECO:0000256" key="3">
    <source>
        <dbReference type="ARBA" id="ARBA00022801"/>
    </source>
</evidence>
<dbReference type="InterPro" id="IPR000340">
    <property type="entry name" value="Dual-sp_phosphatase_cat-dom"/>
</dbReference>
<dbReference type="PROSITE" id="PS50206">
    <property type="entry name" value="RHODANESE_3"/>
    <property type="match status" value="1"/>
</dbReference>
<dbReference type="SUPFAM" id="SSF52821">
    <property type="entry name" value="Rhodanese/Cell cycle control phosphatase"/>
    <property type="match status" value="1"/>
</dbReference>
<dbReference type="EMBL" id="CASHTH010001122">
    <property type="protein sequence ID" value="CAI8011766.1"/>
    <property type="molecule type" value="Genomic_DNA"/>
</dbReference>
<proteinExistence type="inferred from homology"/>
<evidence type="ECO:0000259" key="7">
    <source>
        <dbReference type="PROSITE" id="PS50056"/>
    </source>
</evidence>
<gene>
    <name evidence="9" type="ORF">GBAR_LOCUS7548</name>
</gene>
<dbReference type="PANTHER" id="PTHR10159:SF519">
    <property type="entry name" value="DUAL SPECIFICITY PROTEIN PHOSPHATASE MPK3"/>
    <property type="match status" value="1"/>
</dbReference>
<dbReference type="AlphaFoldDB" id="A0AA35RK55"/>
<dbReference type="GO" id="GO:0033550">
    <property type="term" value="F:MAP kinase tyrosine phosphatase activity"/>
    <property type="evidence" value="ECO:0007669"/>
    <property type="project" value="TreeGrafter"/>
</dbReference>
<organism evidence="9 10">
    <name type="scientific">Geodia barretti</name>
    <name type="common">Barrett's horny sponge</name>
    <dbReference type="NCBI Taxonomy" id="519541"/>
    <lineage>
        <taxon>Eukaryota</taxon>
        <taxon>Metazoa</taxon>
        <taxon>Porifera</taxon>
        <taxon>Demospongiae</taxon>
        <taxon>Heteroscleromorpha</taxon>
        <taxon>Tetractinellida</taxon>
        <taxon>Astrophorina</taxon>
        <taxon>Geodiidae</taxon>
        <taxon>Geodia</taxon>
    </lineage>
</organism>